<feature type="region of interest" description="Disordered" evidence="1">
    <location>
        <begin position="104"/>
        <end position="128"/>
    </location>
</feature>
<name>A0AAD6UD78_9AGAR</name>
<organism evidence="2 3">
    <name type="scientific">Mycena belliarum</name>
    <dbReference type="NCBI Taxonomy" id="1033014"/>
    <lineage>
        <taxon>Eukaryota</taxon>
        <taxon>Fungi</taxon>
        <taxon>Dikarya</taxon>
        <taxon>Basidiomycota</taxon>
        <taxon>Agaricomycotina</taxon>
        <taxon>Agaricomycetes</taxon>
        <taxon>Agaricomycetidae</taxon>
        <taxon>Agaricales</taxon>
        <taxon>Marasmiineae</taxon>
        <taxon>Mycenaceae</taxon>
        <taxon>Mycena</taxon>
    </lineage>
</organism>
<protein>
    <submittedName>
        <fullName evidence="2">Uncharacterized protein</fullName>
    </submittedName>
</protein>
<sequence length="376" mass="41393">MHIVSASPRESCQWREAASAQRGKRKPASGSSARNLPVMNTRLMAVPKAERPSAFDGPERGVLLARYISSSTNISKRGRPGFKVAVHEAIPKWRPIVVVGSRVQEDRDGESAEGGDSEKAKQPGKDIGNASGSSIILSCYLPGFFPESDSASKNGDIMVEGNHLTVVNDREEVLVYTGGHYHSDEDEGEERKILEFVLTRERAGQMVHMTGSMLRQHWGHTCPECGGGRSICPGCGRVSERYDMPCPSCVGGEWPDAYMNAIRYEADEESAAEVWRELDEMDSAWLKPSLSFMFKISAIVKTQMIAASEARVNSSSFSLKEPILAENVWVGLDNAPDSVKAAYLEFAKQELSTACFRYMLPRRTAFELGAYEVQDA</sequence>
<evidence type="ECO:0000313" key="3">
    <source>
        <dbReference type="Proteomes" id="UP001222325"/>
    </source>
</evidence>
<feature type="region of interest" description="Disordered" evidence="1">
    <location>
        <begin position="1"/>
        <end position="39"/>
    </location>
</feature>
<gene>
    <name evidence="2" type="ORF">B0H15DRAFT_799073</name>
</gene>
<keyword evidence="3" id="KW-1185">Reference proteome</keyword>
<dbReference type="Proteomes" id="UP001222325">
    <property type="component" value="Unassembled WGS sequence"/>
</dbReference>
<accession>A0AAD6UD78</accession>
<feature type="compositionally biased region" description="Basic and acidic residues" evidence="1">
    <location>
        <begin position="104"/>
        <end position="124"/>
    </location>
</feature>
<proteinExistence type="predicted"/>
<reference evidence="2" key="1">
    <citation type="submission" date="2023-03" db="EMBL/GenBank/DDBJ databases">
        <title>Massive genome expansion in bonnet fungi (Mycena s.s.) driven by repeated elements and novel gene families across ecological guilds.</title>
        <authorList>
            <consortium name="Lawrence Berkeley National Laboratory"/>
            <person name="Harder C.B."/>
            <person name="Miyauchi S."/>
            <person name="Viragh M."/>
            <person name="Kuo A."/>
            <person name="Thoen E."/>
            <person name="Andreopoulos B."/>
            <person name="Lu D."/>
            <person name="Skrede I."/>
            <person name="Drula E."/>
            <person name="Henrissat B."/>
            <person name="Morin E."/>
            <person name="Kohler A."/>
            <person name="Barry K."/>
            <person name="LaButti K."/>
            <person name="Morin E."/>
            <person name="Salamov A."/>
            <person name="Lipzen A."/>
            <person name="Mereny Z."/>
            <person name="Hegedus B."/>
            <person name="Baldrian P."/>
            <person name="Stursova M."/>
            <person name="Weitz H."/>
            <person name="Taylor A."/>
            <person name="Grigoriev I.V."/>
            <person name="Nagy L.G."/>
            <person name="Martin F."/>
            <person name="Kauserud H."/>
        </authorList>
    </citation>
    <scope>NUCLEOTIDE SEQUENCE</scope>
    <source>
        <strain evidence="2">CBHHK173m</strain>
    </source>
</reference>
<dbReference type="AlphaFoldDB" id="A0AAD6UD78"/>
<comment type="caution">
    <text evidence="2">The sequence shown here is derived from an EMBL/GenBank/DDBJ whole genome shotgun (WGS) entry which is preliminary data.</text>
</comment>
<evidence type="ECO:0000313" key="2">
    <source>
        <dbReference type="EMBL" id="KAJ7094060.1"/>
    </source>
</evidence>
<evidence type="ECO:0000256" key="1">
    <source>
        <dbReference type="SAM" id="MobiDB-lite"/>
    </source>
</evidence>
<dbReference type="EMBL" id="JARJCN010000015">
    <property type="protein sequence ID" value="KAJ7094060.1"/>
    <property type="molecule type" value="Genomic_DNA"/>
</dbReference>